<dbReference type="GO" id="GO:0008081">
    <property type="term" value="F:phosphoric diester hydrolase activity"/>
    <property type="evidence" value="ECO:0007669"/>
    <property type="project" value="InterPro"/>
</dbReference>
<reference evidence="9" key="1">
    <citation type="journal article" date="2023" name="Mol. Biol. Evol.">
        <title>Third-Generation Sequencing Reveals the Adaptive Role of the Epigenome in Three Deep-Sea Polychaetes.</title>
        <authorList>
            <person name="Perez M."/>
            <person name="Aroh O."/>
            <person name="Sun Y."/>
            <person name="Lan Y."/>
            <person name="Juniper S.K."/>
            <person name="Young C.R."/>
            <person name="Angers B."/>
            <person name="Qian P.Y."/>
        </authorList>
    </citation>
    <scope>NUCLEOTIDE SEQUENCE</scope>
    <source>
        <strain evidence="9">R07B-5</strain>
    </source>
</reference>
<proteinExistence type="predicted"/>
<dbReference type="GO" id="GO:0016020">
    <property type="term" value="C:membrane"/>
    <property type="evidence" value="ECO:0007669"/>
    <property type="project" value="UniProtKB-SubCell"/>
</dbReference>
<evidence type="ECO:0000313" key="9">
    <source>
        <dbReference type="EMBL" id="KAK2161242.1"/>
    </source>
</evidence>
<dbReference type="EMBL" id="JAODUO010001590">
    <property type="protein sequence ID" value="KAK2161242.1"/>
    <property type="molecule type" value="Genomic_DNA"/>
</dbReference>
<dbReference type="SUPFAM" id="SSF51695">
    <property type="entry name" value="PLC-like phosphodiesterases"/>
    <property type="match status" value="1"/>
</dbReference>
<feature type="transmembrane region" description="Helical" evidence="7">
    <location>
        <begin position="43"/>
        <end position="64"/>
    </location>
</feature>
<keyword evidence="2 7" id="KW-0812">Transmembrane</keyword>
<keyword evidence="5 7" id="KW-0472">Membrane</keyword>
<protein>
    <recommendedName>
        <fullName evidence="8">GP-PDE domain-containing protein</fullName>
    </recommendedName>
</protein>
<evidence type="ECO:0000256" key="1">
    <source>
        <dbReference type="ARBA" id="ARBA00004141"/>
    </source>
</evidence>
<dbReference type="InterPro" id="IPR017946">
    <property type="entry name" value="PLC-like_Pdiesterase_TIM-brl"/>
</dbReference>
<dbReference type="PANTHER" id="PTHR23344">
    <property type="entry name" value="GLYCEROPHOSPHORYL DIESTER PHOSPHODIESTERASE"/>
    <property type="match status" value="1"/>
</dbReference>
<dbReference type="Pfam" id="PF03009">
    <property type="entry name" value="GDPD"/>
    <property type="match status" value="1"/>
</dbReference>
<accession>A0AAD9N8Q5</accession>
<evidence type="ECO:0000256" key="5">
    <source>
        <dbReference type="ARBA" id="ARBA00023136"/>
    </source>
</evidence>
<evidence type="ECO:0000256" key="4">
    <source>
        <dbReference type="ARBA" id="ARBA00022989"/>
    </source>
</evidence>
<gene>
    <name evidence="9" type="ORF">NP493_1574g00018</name>
</gene>
<sequence>MVSHHTQIQRYNRHYCKAIVTGLFGCRWQRYKQSKDDTPKRDIAWIILLFITTAFLAFWFYFWIMSTNNLNMINWHMWTTVGQWYNWHRLMLIVTSVTLLYFTILVVLAFCHVGLGYQLFLHYVHRVVVVLALAGCVTLVIVVHSVWAQGFRLQRISLMITGPFLQVIAVVVMTFITWFVAGQLIILQCAWQRTCWLGLYVTVMASLYISPLSITSPCIGPPEDLPQRPLLVAHKGASALAPENTIEAFRLAASEPSVIVLESDITISYDGVPFVLHDDDLRRTTDVASVFPDRAHLKACRFNMTDLKRLSAGAWFTKKDPFGTASSLNLEQREMYANQSIPTLREYLQVAMETNKSVLFDITFQQSESGVHPHAVDYKQRIVHDILQSGINHSQVWWLYRDYDNTENFTWVSSGGSAESLVSDGIHIVNSNFKMTWNDIRDYRKHNIKTNVWMVNSDWLYSLYWCMGVSSVTTDRCHYLAGRERPIWHFTQAEFLLLWILTDIFSIIAVIFIFVIQRKRHRWACYHPETISLQSACVRMTHKHQNYTMKEKLLLTAEGLQEIDHSCVGVMTASPSPDMSDTRRTSNGIVDTVVRCNSLSSTSTVNTGVVVGVDTIMCHTSNRRPSASDVIADNGSNTSFVNRMSGISSLSMMSGMTAMSDVSPQTSPDTVVMKDDTSVAIQLKDIDTGLST</sequence>
<feature type="transmembrane region" description="Helical" evidence="7">
    <location>
        <begin position="495"/>
        <end position="516"/>
    </location>
</feature>
<dbReference type="PANTHER" id="PTHR23344:SF50">
    <property type="entry name" value="GP-PDE DOMAIN-CONTAINING PROTEIN"/>
    <property type="match status" value="1"/>
</dbReference>
<dbReference type="GO" id="GO:0006629">
    <property type="term" value="P:lipid metabolic process"/>
    <property type="evidence" value="ECO:0007669"/>
    <property type="project" value="InterPro"/>
</dbReference>
<evidence type="ECO:0000256" key="7">
    <source>
        <dbReference type="SAM" id="Phobius"/>
    </source>
</evidence>
<feature type="transmembrane region" description="Helical" evidence="7">
    <location>
        <begin position="90"/>
        <end position="115"/>
    </location>
</feature>
<feature type="transmembrane region" description="Helical" evidence="7">
    <location>
        <begin position="127"/>
        <end position="147"/>
    </location>
</feature>
<dbReference type="InterPro" id="IPR030395">
    <property type="entry name" value="GP_PDE_dom"/>
</dbReference>
<dbReference type="Gene3D" id="3.20.20.190">
    <property type="entry name" value="Phosphatidylinositol (PI) phosphodiesterase"/>
    <property type="match status" value="1"/>
</dbReference>
<feature type="transmembrane region" description="Helical" evidence="7">
    <location>
        <begin position="167"/>
        <end position="187"/>
    </location>
</feature>
<evidence type="ECO:0000256" key="6">
    <source>
        <dbReference type="ARBA" id="ARBA00023180"/>
    </source>
</evidence>
<name>A0AAD9N8Q5_RIDPI</name>
<keyword evidence="10" id="KW-1185">Reference proteome</keyword>
<evidence type="ECO:0000259" key="8">
    <source>
        <dbReference type="PROSITE" id="PS51704"/>
    </source>
</evidence>
<keyword evidence="3" id="KW-0378">Hydrolase</keyword>
<dbReference type="PROSITE" id="PS51704">
    <property type="entry name" value="GP_PDE"/>
    <property type="match status" value="1"/>
</dbReference>
<feature type="domain" description="GP-PDE" evidence="8">
    <location>
        <begin position="229"/>
        <end position="484"/>
    </location>
</feature>
<keyword evidence="6" id="KW-0325">Glycoprotein</keyword>
<evidence type="ECO:0000256" key="3">
    <source>
        <dbReference type="ARBA" id="ARBA00022801"/>
    </source>
</evidence>
<dbReference type="AlphaFoldDB" id="A0AAD9N8Q5"/>
<comment type="subcellular location">
    <subcellularLocation>
        <location evidence="1">Membrane</location>
        <topology evidence="1">Multi-pass membrane protein</topology>
    </subcellularLocation>
</comment>
<comment type="caution">
    <text evidence="9">The sequence shown here is derived from an EMBL/GenBank/DDBJ whole genome shotgun (WGS) entry which is preliminary data.</text>
</comment>
<evidence type="ECO:0000313" key="10">
    <source>
        <dbReference type="Proteomes" id="UP001209878"/>
    </source>
</evidence>
<dbReference type="Proteomes" id="UP001209878">
    <property type="component" value="Unassembled WGS sequence"/>
</dbReference>
<organism evidence="9 10">
    <name type="scientific">Ridgeia piscesae</name>
    <name type="common">Tubeworm</name>
    <dbReference type="NCBI Taxonomy" id="27915"/>
    <lineage>
        <taxon>Eukaryota</taxon>
        <taxon>Metazoa</taxon>
        <taxon>Spiralia</taxon>
        <taxon>Lophotrochozoa</taxon>
        <taxon>Annelida</taxon>
        <taxon>Polychaeta</taxon>
        <taxon>Sedentaria</taxon>
        <taxon>Canalipalpata</taxon>
        <taxon>Sabellida</taxon>
        <taxon>Siboglinidae</taxon>
        <taxon>Ridgeia</taxon>
    </lineage>
</organism>
<keyword evidence="4 7" id="KW-1133">Transmembrane helix</keyword>
<evidence type="ECO:0000256" key="2">
    <source>
        <dbReference type="ARBA" id="ARBA00022692"/>
    </source>
</evidence>
<feature type="transmembrane region" description="Helical" evidence="7">
    <location>
        <begin position="194"/>
        <end position="214"/>
    </location>
</feature>